<dbReference type="InterPro" id="IPR043128">
    <property type="entry name" value="Rev_trsase/Diguanyl_cyclase"/>
</dbReference>
<dbReference type="Pfam" id="PF06817">
    <property type="entry name" value="RVT_thumb"/>
    <property type="match status" value="1"/>
</dbReference>
<dbReference type="SUPFAM" id="SSF56672">
    <property type="entry name" value="DNA/RNA polymerases"/>
    <property type="match status" value="1"/>
</dbReference>
<dbReference type="GO" id="GO:0003964">
    <property type="term" value="F:RNA-directed DNA polymerase activity"/>
    <property type="evidence" value="ECO:0007669"/>
    <property type="project" value="UniProtKB-KW"/>
</dbReference>
<keyword evidence="1" id="KW-0808">Transferase</keyword>
<evidence type="ECO:0000313" key="9">
    <source>
        <dbReference type="Proteomes" id="UP000053620"/>
    </source>
</evidence>
<feature type="non-terminal residue" evidence="8">
    <location>
        <position position="1"/>
    </location>
</feature>
<dbReference type="PANTHER" id="PTHR41694:SF3">
    <property type="entry name" value="RNA-DIRECTED DNA POLYMERASE-RELATED"/>
    <property type="match status" value="1"/>
</dbReference>
<dbReference type="GO" id="GO:0016787">
    <property type="term" value="F:hydrolase activity"/>
    <property type="evidence" value="ECO:0007669"/>
    <property type="project" value="UniProtKB-KW"/>
</dbReference>
<protein>
    <recommendedName>
        <fullName evidence="7">Reverse transcriptase thumb domain-containing protein</fullName>
    </recommendedName>
</protein>
<dbReference type="PANTHER" id="PTHR41694">
    <property type="entry name" value="ENDOGENOUS RETROVIRUS GROUP K MEMBER POL PROTEIN"/>
    <property type="match status" value="1"/>
</dbReference>
<feature type="domain" description="Reverse transcriptase thumb" evidence="7">
    <location>
        <begin position="33"/>
        <end position="97"/>
    </location>
</feature>
<evidence type="ECO:0000256" key="6">
    <source>
        <dbReference type="ARBA" id="ARBA00022918"/>
    </source>
</evidence>
<sequence>VNSAGLCIAPEKIQKIPPWKYLGWRIRAQTTIPQPLQIQTDIKNLRDVQKLLGTINWVRLILGISNADLGALFESLKGNTDLRSPCSLGPEAIASLQKVATAIPHRQVHRWAPELPFSLIILNPVRQPHALVFQKSDPLLIIEWVFLSNQPTKTILTQHEMFSFLIIKARQRLITLSGVDFANIYLLVTNMYLQWLYQQSDTFSLALAGYTGQLTSHSPSLKLLNADFHLVSRPKRSDQPLQALTVFTDGS</sequence>
<dbReference type="AlphaFoldDB" id="A0A094K6E8"/>
<dbReference type="EMBL" id="KL340331">
    <property type="protein sequence ID" value="KFZ52483.1"/>
    <property type="molecule type" value="Genomic_DNA"/>
</dbReference>
<evidence type="ECO:0000256" key="4">
    <source>
        <dbReference type="ARBA" id="ARBA00022759"/>
    </source>
</evidence>
<keyword evidence="9" id="KW-1185">Reference proteome</keyword>
<evidence type="ECO:0000313" key="8">
    <source>
        <dbReference type="EMBL" id="KFZ52483.1"/>
    </source>
</evidence>
<gene>
    <name evidence="8" type="ORF">N321_03910</name>
</gene>
<keyword evidence="5" id="KW-0378">Hydrolase</keyword>
<dbReference type="GO" id="GO:0004519">
    <property type="term" value="F:endonuclease activity"/>
    <property type="evidence" value="ECO:0007669"/>
    <property type="project" value="UniProtKB-KW"/>
</dbReference>
<dbReference type="Proteomes" id="UP000053620">
    <property type="component" value="Unassembled WGS sequence"/>
</dbReference>
<organism evidence="8 9">
    <name type="scientific">Antrostomus carolinensis</name>
    <name type="common">Chuck-will's-widow</name>
    <name type="synonym">Caprimulgus carolinensis</name>
    <dbReference type="NCBI Taxonomy" id="279965"/>
    <lineage>
        <taxon>Eukaryota</taxon>
        <taxon>Metazoa</taxon>
        <taxon>Chordata</taxon>
        <taxon>Craniata</taxon>
        <taxon>Vertebrata</taxon>
        <taxon>Euteleostomi</taxon>
        <taxon>Archelosauria</taxon>
        <taxon>Archosauria</taxon>
        <taxon>Dinosauria</taxon>
        <taxon>Saurischia</taxon>
        <taxon>Theropoda</taxon>
        <taxon>Coelurosauria</taxon>
        <taxon>Aves</taxon>
        <taxon>Neognathae</taxon>
        <taxon>Neoaves</taxon>
        <taxon>Strisores</taxon>
        <taxon>Caprimulgiformes</taxon>
        <taxon>Caprimulgidae</taxon>
        <taxon>Antrostomus</taxon>
    </lineage>
</organism>
<dbReference type="Gene3D" id="3.30.70.270">
    <property type="match status" value="1"/>
</dbReference>
<accession>A0A094K6E8</accession>
<dbReference type="GO" id="GO:0035613">
    <property type="term" value="F:RNA stem-loop binding"/>
    <property type="evidence" value="ECO:0007669"/>
    <property type="project" value="TreeGrafter"/>
</dbReference>
<keyword evidence="3" id="KW-0540">Nuclease</keyword>
<keyword evidence="2" id="KW-0548">Nucleotidyltransferase</keyword>
<evidence type="ECO:0000256" key="5">
    <source>
        <dbReference type="ARBA" id="ARBA00022801"/>
    </source>
</evidence>
<proteinExistence type="predicted"/>
<dbReference type="InterPro" id="IPR043502">
    <property type="entry name" value="DNA/RNA_pol_sf"/>
</dbReference>
<feature type="non-terminal residue" evidence="8">
    <location>
        <position position="251"/>
    </location>
</feature>
<evidence type="ECO:0000256" key="1">
    <source>
        <dbReference type="ARBA" id="ARBA00022679"/>
    </source>
</evidence>
<evidence type="ECO:0000256" key="3">
    <source>
        <dbReference type="ARBA" id="ARBA00022722"/>
    </source>
</evidence>
<reference evidence="8 9" key="1">
    <citation type="submission" date="2014-04" db="EMBL/GenBank/DDBJ databases">
        <title>Genome evolution of avian class.</title>
        <authorList>
            <person name="Zhang G."/>
            <person name="Li C."/>
        </authorList>
    </citation>
    <scope>NUCLEOTIDE SEQUENCE [LARGE SCALE GENOMIC DNA]</scope>
    <source>
        <strain evidence="8">BGI_N321</strain>
    </source>
</reference>
<name>A0A094K6E8_ANTCR</name>
<keyword evidence="6" id="KW-0695">RNA-directed DNA polymerase</keyword>
<keyword evidence="4" id="KW-0255">Endonuclease</keyword>
<evidence type="ECO:0000256" key="2">
    <source>
        <dbReference type="ARBA" id="ARBA00022695"/>
    </source>
</evidence>
<dbReference type="InterPro" id="IPR010661">
    <property type="entry name" value="RVT_thumb"/>
</dbReference>
<evidence type="ECO:0000259" key="7">
    <source>
        <dbReference type="Pfam" id="PF06817"/>
    </source>
</evidence>